<dbReference type="Gene3D" id="3.30.450.20">
    <property type="entry name" value="PAS domain"/>
    <property type="match status" value="2"/>
</dbReference>
<dbReference type="InterPro" id="IPR000700">
    <property type="entry name" value="PAS-assoc_C"/>
</dbReference>
<dbReference type="EC" id="2.7.13.3" evidence="2"/>
<dbReference type="CDD" id="cd00082">
    <property type="entry name" value="HisKA"/>
    <property type="match status" value="1"/>
</dbReference>
<feature type="domain" description="PAC" evidence="12">
    <location>
        <begin position="213"/>
        <end position="265"/>
    </location>
</feature>
<evidence type="ECO:0000256" key="4">
    <source>
        <dbReference type="ARBA" id="ARBA00022679"/>
    </source>
</evidence>
<dbReference type="Proteomes" id="UP000218542">
    <property type="component" value="Unassembled WGS sequence"/>
</dbReference>
<dbReference type="InterPro" id="IPR005467">
    <property type="entry name" value="His_kinase_dom"/>
</dbReference>
<feature type="coiled-coil region" evidence="9">
    <location>
        <begin position="1"/>
        <end position="28"/>
    </location>
</feature>
<accession>A0A286TZS6</accession>
<keyword evidence="5" id="KW-0547">Nucleotide-binding</keyword>
<protein>
    <recommendedName>
        <fullName evidence="2">histidine kinase</fullName>
        <ecNumber evidence="2">2.7.13.3</ecNumber>
    </recommendedName>
</protein>
<evidence type="ECO:0000256" key="2">
    <source>
        <dbReference type="ARBA" id="ARBA00012438"/>
    </source>
</evidence>
<comment type="caution">
    <text evidence="13">The sequence shown here is derived from an EMBL/GenBank/DDBJ whole genome shotgun (WGS) entry which is preliminary data.</text>
</comment>
<dbReference type="InterPro" id="IPR004358">
    <property type="entry name" value="Sig_transdc_His_kin-like_C"/>
</dbReference>
<keyword evidence="9" id="KW-0175">Coiled coil</keyword>
<evidence type="ECO:0000313" key="13">
    <source>
        <dbReference type="EMBL" id="GAX61377.1"/>
    </source>
</evidence>
<dbReference type="PROSITE" id="PS50113">
    <property type="entry name" value="PAC"/>
    <property type="match status" value="1"/>
</dbReference>
<dbReference type="AlphaFoldDB" id="A0A286TZS6"/>
<dbReference type="SMART" id="SM00387">
    <property type="entry name" value="HATPase_c"/>
    <property type="match status" value="1"/>
</dbReference>
<evidence type="ECO:0000256" key="7">
    <source>
        <dbReference type="ARBA" id="ARBA00022840"/>
    </source>
</evidence>
<dbReference type="SMART" id="SM00091">
    <property type="entry name" value="PAS"/>
    <property type="match status" value="2"/>
</dbReference>
<dbReference type="InterPro" id="IPR035965">
    <property type="entry name" value="PAS-like_dom_sf"/>
</dbReference>
<evidence type="ECO:0000259" key="11">
    <source>
        <dbReference type="PROSITE" id="PS50112"/>
    </source>
</evidence>
<dbReference type="SMART" id="SM00388">
    <property type="entry name" value="HisKA"/>
    <property type="match status" value="1"/>
</dbReference>
<dbReference type="InterPro" id="IPR036890">
    <property type="entry name" value="HATPase_C_sf"/>
</dbReference>
<evidence type="ECO:0000256" key="5">
    <source>
        <dbReference type="ARBA" id="ARBA00022741"/>
    </source>
</evidence>
<evidence type="ECO:0000313" key="14">
    <source>
        <dbReference type="Proteomes" id="UP000218542"/>
    </source>
</evidence>
<evidence type="ECO:0000259" key="12">
    <source>
        <dbReference type="PROSITE" id="PS50113"/>
    </source>
</evidence>
<dbReference type="Pfam" id="PF00512">
    <property type="entry name" value="HisKA"/>
    <property type="match status" value="1"/>
</dbReference>
<name>A0A286TZS6_9BACT</name>
<evidence type="ECO:0000256" key="9">
    <source>
        <dbReference type="SAM" id="Coils"/>
    </source>
</evidence>
<dbReference type="SMART" id="SM00086">
    <property type="entry name" value="PAC"/>
    <property type="match status" value="2"/>
</dbReference>
<keyword evidence="6 13" id="KW-0418">Kinase</keyword>
<evidence type="ECO:0000256" key="3">
    <source>
        <dbReference type="ARBA" id="ARBA00022553"/>
    </source>
</evidence>
<dbReference type="EMBL" id="BAOS01000022">
    <property type="protein sequence ID" value="GAX61377.1"/>
    <property type="molecule type" value="Genomic_DNA"/>
</dbReference>
<dbReference type="InterPro" id="IPR003661">
    <property type="entry name" value="HisK_dim/P_dom"/>
</dbReference>
<dbReference type="PANTHER" id="PTHR43065">
    <property type="entry name" value="SENSOR HISTIDINE KINASE"/>
    <property type="match status" value="1"/>
</dbReference>
<dbReference type="GO" id="GO:0005524">
    <property type="term" value="F:ATP binding"/>
    <property type="evidence" value="ECO:0007669"/>
    <property type="project" value="UniProtKB-KW"/>
</dbReference>
<dbReference type="InterPro" id="IPR036097">
    <property type="entry name" value="HisK_dim/P_sf"/>
</dbReference>
<dbReference type="InterPro" id="IPR001610">
    <property type="entry name" value="PAC"/>
</dbReference>
<evidence type="ECO:0000256" key="8">
    <source>
        <dbReference type="ARBA" id="ARBA00023012"/>
    </source>
</evidence>
<reference evidence="13 14" key="1">
    <citation type="journal article" date="2017" name="Environ. Microbiol. Rep.">
        <title>Genetic diversity of marine anaerobic ammonium-oxidizing bacteria as revealed by genomic and proteomic analyses of 'Candidatus Scalindua japonica'.</title>
        <authorList>
            <person name="Oshiki M."/>
            <person name="Mizuto K."/>
            <person name="Kimura Z."/>
            <person name="Kindaichi T."/>
            <person name="Satoh H."/>
            <person name="Okabe S."/>
        </authorList>
    </citation>
    <scope>NUCLEOTIDE SEQUENCE [LARGE SCALE GENOMIC DNA]</scope>
    <source>
        <strain evidence="14">husup-a2</strain>
    </source>
</reference>
<dbReference type="SUPFAM" id="SSF55785">
    <property type="entry name" value="PYP-like sensor domain (PAS domain)"/>
    <property type="match status" value="2"/>
</dbReference>
<dbReference type="SUPFAM" id="SSF47384">
    <property type="entry name" value="Homodimeric domain of signal transducing histidine kinase"/>
    <property type="match status" value="1"/>
</dbReference>
<keyword evidence="8" id="KW-0902">Two-component regulatory system</keyword>
<dbReference type="Pfam" id="PF02518">
    <property type="entry name" value="HATPase_c"/>
    <property type="match status" value="1"/>
</dbReference>
<keyword evidence="4" id="KW-0808">Transferase</keyword>
<evidence type="ECO:0000256" key="1">
    <source>
        <dbReference type="ARBA" id="ARBA00000085"/>
    </source>
</evidence>
<sequence length="496" mass="56679">MNKYMKELAKLKESEEKYRESINLANDAIFSLNINTAQIIDSNKKAETISGYPKAELCKLKIWDLYPVQDENRLEELWRQVKEEGSGILYDVNHRKMDGSITPTSISASVIGYGNKKLIQYICSDISERKKREEKLLESEEHKRQLLNSLKEGIYQCEPGIEGKFTWINKAGAEMLGYKSPEEVIGAKVKNIYMNPDDRRRLVEKLEKDGIWRNFESLCKKKDGESFYAERTANVIKNEKGEIVRLEGILRDITELKKLEQQLVRSERFAAIGELAAEVAHEINNPLGGLQNFTRMIEREPDNIQQTKEFIELIQEGLDRIEVIVKRLTTFTTPHVLKKSDKDLNEIIESSLVFMMHRLENVKISIQKKLALRLPGIYVDRDSISQVVINLLSNAIDSMPDGGKLMIETRLCNEHDSCVQFSISDTGPGINKEEMNKIFDPFFTTKDKGKGIGIGLAISKRIIEDHGGEIRVEMSTAAEETTFTVCLPLRNNKDML</sequence>
<dbReference type="PROSITE" id="PS50112">
    <property type="entry name" value="PAS"/>
    <property type="match status" value="1"/>
</dbReference>
<comment type="catalytic activity">
    <reaction evidence="1">
        <text>ATP + protein L-histidine = ADP + protein N-phospho-L-histidine.</text>
        <dbReference type="EC" id="2.7.13.3"/>
    </reaction>
</comment>
<evidence type="ECO:0000256" key="6">
    <source>
        <dbReference type="ARBA" id="ARBA00022777"/>
    </source>
</evidence>
<dbReference type="PROSITE" id="PS50109">
    <property type="entry name" value="HIS_KIN"/>
    <property type="match status" value="1"/>
</dbReference>
<evidence type="ECO:0000259" key="10">
    <source>
        <dbReference type="PROSITE" id="PS50109"/>
    </source>
</evidence>
<gene>
    <name evidence="13" type="ORF">SCALIN_C22_0087</name>
</gene>
<feature type="domain" description="PAS" evidence="11">
    <location>
        <begin position="14"/>
        <end position="85"/>
    </location>
</feature>
<dbReference type="CDD" id="cd00130">
    <property type="entry name" value="PAS"/>
    <property type="match status" value="2"/>
</dbReference>
<proteinExistence type="predicted"/>
<dbReference type="InterPro" id="IPR000014">
    <property type="entry name" value="PAS"/>
</dbReference>
<dbReference type="GO" id="GO:0000155">
    <property type="term" value="F:phosphorelay sensor kinase activity"/>
    <property type="evidence" value="ECO:0007669"/>
    <property type="project" value="InterPro"/>
</dbReference>
<keyword evidence="14" id="KW-1185">Reference proteome</keyword>
<dbReference type="NCBIfam" id="TIGR00229">
    <property type="entry name" value="sensory_box"/>
    <property type="match status" value="2"/>
</dbReference>
<dbReference type="PANTHER" id="PTHR43065:SF10">
    <property type="entry name" value="PEROXIDE STRESS-ACTIVATED HISTIDINE KINASE MAK3"/>
    <property type="match status" value="1"/>
</dbReference>
<dbReference type="OrthoDB" id="9764438at2"/>
<dbReference type="Pfam" id="PF13426">
    <property type="entry name" value="PAS_9"/>
    <property type="match status" value="2"/>
</dbReference>
<feature type="domain" description="Histidine kinase" evidence="10">
    <location>
        <begin position="278"/>
        <end position="491"/>
    </location>
</feature>
<keyword evidence="7" id="KW-0067">ATP-binding</keyword>
<keyword evidence="3" id="KW-0597">Phosphoprotein</keyword>
<organism evidence="13 14">
    <name type="scientific">Candidatus Scalindua japonica</name>
    <dbReference type="NCBI Taxonomy" id="1284222"/>
    <lineage>
        <taxon>Bacteria</taxon>
        <taxon>Pseudomonadati</taxon>
        <taxon>Planctomycetota</taxon>
        <taxon>Candidatus Brocadiia</taxon>
        <taxon>Candidatus Brocadiales</taxon>
        <taxon>Candidatus Scalinduaceae</taxon>
        <taxon>Candidatus Scalindua</taxon>
    </lineage>
</organism>
<dbReference type="SUPFAM" id="SSF55874">
    <property type="entry name" value="ATPase domain of HSP90 chaperone/DNA topoisomerase II/histidine kinase"/>
    <property type="match status" value="1"/>
</dbReference>
<dbReference type="Gene3D" id="3.30.565.10">
    <property type="entry name" value="Histidine kinase-like ATPase, C-terminal domain"/>
    <property type="match status" value="1"/>
</dbReference>
<dbReference type="PRINTS" id="PR00344">
    <property type="entry name" value="BCTRLSENSOR"/>
</dbReference>
<dbReference type="InterPro" id="IPR003594">
    <property type="entry name" value="HATPase_dom"/>
</dbReference>
<dbReference type="Gene3D" id="1.10.287.130">
    <property type="match status" value="1"/>
</dbReference>